<name>A0ABX2G7N7_9BURK</name>
<dbReference type="CDD" id="cd05387">
    <property type="entry name" value="BY-kinase"/>
    <property type="match status" value="1"/>
</dbReference>
<evidence type="ECO:0000313" key="4">
    <source>
        <dbReference type="Proteomes" id="UP001516061"/>
    </source>
</evidence>
<keyword evidence="4" id="KW-1185">Reference proteome</keyword>
<evidence type="ECO:0000313" key="3">
    <source>
        <dbReference type="EMBL" id="NRT58336.1"/>
    </source>
</evidence>
<dbReference type="PANTHER" id="PTHR32309">
    <property type="entry name" value="TYROSINE-PROTEIN KINASE"/>
    <property type="match status" value="1"/>
</dbReference>
<dbReference type="InterPro" id="IPR027417">
    <property type="entry name" value="P-loop_NTPase"/>
</dbReference>
<dbReference type="RefSeq" id="WP_173807361.1">
    <property type="nucleotide sequence ID" value="NZ_JABSNM010000027.1"/>
</dbReference>
<dbReference type="InterPro" id="IPR037257">
    <property type="entry name" value="T2SS_E_N_sf"/>
</dbReference>
<evidence type="ECO:0000256" key="2">
    <source>
        <dbReference type="ARBA" id="ARBA00022840"/>
    </source>
</evidence>
<organism evidence="3 4">
    <name type="scientific">Sphaerotilus uruguayifluvii</name>
    <dbReference type="NCBI Taxonomy" id="2735897"/>
    <lineage>
        <taxon>Bacteria</taxon>
        <taxon>Pseudomonadati</taxon>
        <taxon>Pseudomonadota</taxon>
        <taxon>Betaproteobacteria</taxon>
        <taxon>Burkholderiales</taxon>
        <taxon>Sphaerotilaceae</taxon>
        <taxon>Sphaerotilus</taxon>
    </lineage>
</organism>
<keyword evidence="3" id="KW-0808">Transferase</keyword>
<sequence>MDGTLTRADELTPAGEDRCIGDLIREKKHLTEKQVEAIVTYQKERGVRFGEAAVALGLATDSDVVFALSQQFHYPYTPEGQRDIHPDLITTTQPFGHRAEAFRAIRSQLMMRVFSPTEPRRALAVVSPDHGDGRSYFVANLGVVLAQLGGRTLIMDANFRNPRLHELFGVPNGSGLSGILSGRQEENVIYQASDIPSLFVMPVGITPPNPLELLERPAFRLLVTELLRKFDHVIVDTPPASSGSDAAVIASRCGAALLLARKDSTRMNGLNGLIETLVAASAKMAGVVVNEY</sequence>
<proteinExistence type="predicted"/>
<dbReference type="Proteomes" id="UP001516061">
    <property type="component" value="Unassembled WGS sequence"/>
</dbReference>
<dbReference type="Gene3D" id="3.40.50.300">
    <property type="entry name" value="P-loop containing nucleotide triphosphate hydrolases"/>
    <property type="match status" value="1"/>
</dbReference>
<dbReference type="SUPFAM" id="SSF160246">
    <property type="entry name" value="EspE N-terminal domain-like"/>
    <property type="match status" value="1"/>
</dbReference>
<gene>
    <name evidence="3" type="ORF">HNQ01_004104</name>
</gene>
<keyword evidence="3" id="KW-0418">Kinase</keyword>
<dbReference type="SUPFAM" id="SSF52540">
    <property type="entry name" value="P-loop containing nucleoside triphosphate hydrolases"/>
    <property type="match status" value="1"/>
</dbReference>
<reference evidence="3 4" key="1">
    <citation type="submission" date="2020-05" db="EMBL/GenBank/DDBJ databases">
        <title>Genomic Encyclopedia of Type Strains, Phase IV (KMG-V): Genome sequencing to study the core and pangenomes of soil and plant-associated prokaryotes.</title>
        <authorList>
            <person name="Whitman W."/>
        </authorList>
    </citation>
    <scope>NUCLEOTIDE SEQUENCE [LARGE SCALE GENOMIC DNA]</scope>
    <source>
        <strain evidence="3 4">C29</strain>
    </source>
</reference>
<dbReference type="PANTHER" id="PTHR32309:SF13">
    <property type="entry name" value="FERRIC ENTEROBACTIN TRANSPORT PROTEIN FEPE"/>
    <property type="match status" value="1"/>
</dbReference>
<evidence type="ECO:0000256" key="1">
    <source>
        <dbReference type="ARBA" id="ARBA00022741"/>
    </source>
</evidence>
<dbReference type="NCBIfam" id="TIGR01007">
    <property type="entry name" value="eps_fam"/>
    <property type="match status" value="1"/>
</dbReference>
<dbReference type="GO" id="GO:0016301">
    <property type="term" value="F:kinase activity"/>
    <property type="evidence" value="ECO:0007669"/>
    <property type="project" value="UniProtKB-KW"/>
</dbReference>
<dbReference type="EMBL" id="JABSNM010000027">
    <property type="protein sequence ID" value="NRT58336.1"/>
    <property type="molecule type" value="Genomic_DNA"/>
</dbReference>
<accession>A0ABX2G7N7</accession>
<protein>
    <submittedName>
        <fullName evidence="3">Chain length determinant protein tyrosine kinase EpsG</fullName>
    </submittedName>
</protein>
<dbReference type="InterPro" id="IPR005702">
    <property type="entry name" value="Wzc-like_C"/>
</dbReference>
<dbReference type="InterPro" id="IPR050445">
    <property type="entry name" value="Bact_polysacc_biosynth/exp"/>
</dbReference>
<keyword evidence="1" id="KW-0547">Nucleotide-binding</keyword>
<comment type="caution">
    <text evidence="3">The sequence shown here is derived from an EMBL/GenBank/DDBJ whole genome shotgun (WGS) entry which is preliminary data.</text>
</comment>
<keyword evidence="2" id="KW-0067">ATP-binding</keyword>